<dbReference type="RefSeq" id="WP_012858836.1">
    <property type="nucleotide sequence ID" value="NC_013515.1"/>
</dbReference>
<dbReference type="eggNOG" id="COG1322">
    <property type="taxonomic scope" value="Bacteria"/>
</dbReference>
<dbReference type="Pfam" id="PF02646">
    <property type="entry name" value="RmuC"/>
    <property type="match status" value="1"/>
</dbReference>
<evidence type="ECO:0000256" key="1">
    <source>
        <dbReference type="ARBA" id="ARBA00003416"/>
    </source>
</evidence>
<comment type="similarity">
    <text evidence="2">Belongs to the RmuC family.</text>
</comment>
<dbReference type="EMBL" id="CP001779">
    <property type="protein sequence ID" value="ACZ01285.1"/>
    <property type="molecule type" value="Genomic_DNA"/>
</dbReference>
<keyword evidence="3" id="KW-0175">Coiled coil</keyword>
<keyword evidence="5" id="KW-1133">Transmembrane helix</keyword>
<dbReference type="PANTHER" id="PTHR30563">
    <property type="entry name" value="DNA RECOMBINATION PROTEIN RMUC"/>
    <property type="match status" value="1"/>
</dbReference>
<feature type="transmembrane region" description="Helical" evidence="5">
    <location>
        <begin position="6"/>
        <end position="23"/>
    </location>
</feature>
<dbReference type="Proteomes" id="UP000002072">
    <property type="component" value="Chromosome"/>
</dbReference>
<keyword evidence="4" id="KW-0233">DNA recombination</keyword>
<organism evidence="6 7">
    <name type="scientific">Streptobacillus moniliformis (strain ATCC 14647 / DSM 12112 / NCTC 10651 / 9901)</name>
    <dbReference type="NCBI Taxonomy" id="519441"/>
    <lineage>
        <taxon>Bacteria</taxon>
        <taxon>Fusobacteriati</taxon>
        <taxon>Fusobacteriota</taxon>
        <taxon>Fusobacteriia</taxon>
        <taxon>Fusobacteriales</taxon>
        <taxon>Leptotrichiaceae</taxon>
        <taxon>Streptobacillus</taxon>
    </lineage>
</organism>
<accession>D1AYA9</accession>
<evidence type="ECO:0000313" key="6">
    <source>
        <dbReference type="EMBL" id="ACZ01285.1"/>
    </source>
</evidence>
<dbReference type="InterPro" id="IPR003798">
    <property type="entry name" value="DNA_recombination_RmuC"/>
</dbReference>
<evidence type="ECO:0008006" key="8">
    <source>
        <dbReference type="Google" id="ProtNLM"/>
    </source>
</evidence>
<name>D1AYA9_STRM9</name>
<keyword evidence="5" id="KW-0812">Transmembrane</keyword>
<evidence type="ECO:0000256" key="3">
    <source>
        <dbReference type="ARBA" id="ARBA00023054"/>
    </source>
</evidence>
<dbReference type="GO" id="GO:0006310">
    <property type="term" value="P:DNA recombination"/>
    <property type="evidence" value="ECO:0007669"/>
    <property type="project" value="UniProtKB-KW"/>
</dbReference>
<comment type="function">
    <text evidence="1">Involved in DNA recombination.</text>
</comment>
<evidence type="ECO:0000256" key="2">
    <source>
        <dbReference type="ARBA" id="ARBA00009840"/>
    </source>
</evidence>
<evidence type="ECO:0000256" key="5">
    <source>
        <dbReference type="SAM" id="Phobius"/>
    </source>
</evidence>
<keyword evidence="5" id="KW-0472">Membrane</keyword>
<gene>
    <name evidence="6" type="ordered locus">Smon_0817</name>
</gene>
<dbReference type="PANTHER" id="PTHR30563:SF0">
    <property type="entry name" value="DNA RECOMBINATION PROTEIN RMUC"/>
    <property type="match status" value="1"/>
</dbReference>
<evidence type="ECO:0000313" key="7">
    <source>
        <dbReference type="Proteomes" id="UP000002072"/>
    </source>
</evidence>
<proteinExistence type="inferred from homology"/>
<dbReference type="KEGG" id="smf:Smon_0817"/>
<dbReference type="STRING" id="519441.Smon_0817"/>
<dbReference type="OrthoDB" id="370725at2"/>
<sequence length="359" mass="42446">MVYTILILLVILILMLIYLIYLINSNRNNNEFKDMKFEILEKLMEKNERSKEDISKLIYEGKINVTSEINDFKLNMKENITKDVLNLGDKVENVLKDGFKISNEAVNTVINRLVKIDETQKNIEKLSTEVISLQKILSDKKSRGSFGETRLEQVLGYVYGDNNNLYERQYKFSNGKVADAVLFLNTKLNKVAIDSKFPLENYILYSENKNVEYRKEFIKDLKKHIDDISSKYIIIGETINQAIMFLPSESIFIDIYSEFPEILEYAYSKRVWIASQTNLMIYITTMQFSTIEYKRNENAKEILNQLDRFSKEFLRYNDRWQNLNKDFKRLEKDFNDLNITSDKIAKEFEKIKNLVDINE</sequence>
<dbReference type="AlphaFoldDB" id="D1AYA9"/>
<dbReference type="HOGENOM" id="CLU_020365_0_0_0"/>
<keyword evidence="7" id="KW-1185">Reference proteome</keyword>
<dbReference type="GeneID" id="29673011"/>
<protein>
    <recommendedName>
        <fullName evidence="8">DNA recombination protein RmuC</fullName>
    </recommendedName>
</protein>
<evidence type="ECO:0000256" key="4">
    <source>
        <dbReference type="ARBA" id="ARBA00023172"/>
    </source>
</evidence>
<reference evidence="6 7" key="1">
    <citation type="journal article" date="2009" name="Stand. Genomic Sci.">
        <title>Complete genome sequence of Streptobacillus moniliformis type strain (9901T).</title>
        <authorList>
            <person name="Nolan M."/>
            <person name="Gronow S."/>
            <person name="Lapidus A."/>
            <person name="Ivanova N."/>
            <person name="Copeland A."/>
            <person name="Lucas S."/>
            <person name="Del Rio T.G."/>
            <person name="Chen F."/>
            <person name="Tice H."/>
            <person name="Pitluck S."/>
            <person name="Cheng J.F."/>
            <person name="Sims D."/>
            <person name="Meincke L."/>
            <person name="Bruce D."/>
            <person name="Goodwin L."/>
            <person name="Brettin T."/>
            <person name="Han C."/>
            <person name="Detter J.C."/>
            <person name="Ovchinikova G."/>
            <person name="Pati A."/>
            <person name="Mavromatis K."/>
            <person name="Mikhailova N."/>
            <person name="Chen A."/>
            <person name="Palaniappan K."/>
            <person name="Land M."/>
            <person name="Hauser L."/>
            <person name="Chang Y.J."/>
            <person name="Jeffries C.D."/>
            <person name="Rohde M."/>
            <person name="Sproer C."/>
            <person name="Goker M."/>
            <person name="Bristow J."/>
            <person name="Eisen J.A."/>
            <person name="Markowitz V."/>
            <person name="Hugenholtz P."/>
            <person name="Kyrpides N.C."/>
            <person name="Klenk H.P."/>
            <person name="Chain P."/>
        </authorList>
    </citation>
    <scope>NUCLEOTIDE SEQUENCE [LARGE SCALE GENOMIC DNA]</scope>
    <source>
        <strain evidence="7">ATCC 14647 / DSM 12112 / NCTC 10651 / 9901</strain>
    </source>
</reference>